<dbReference type="InterPro" id="IPR051091">
    <property type="entry name" value="O-Glucosyltr/Glycosyltrsf_90"/>
</dbReference>
<reference evidence="4" key="1">
    <citation type="submission" date="2021-01" db="EMBL/GenBank/DDBJ databases">
        <authorList>
            <person name="Corre E."/>
            <person name="Pelletier E."/>
            <person name="Niang G."/>
            <person name="Scheremetjew M."/>
            <person name="Finn R."/>
            <person name="Kale V."/>
            <person name="Holt S."/>
            <person name="Cochrane G."/>
            <person name="Meng A."/>
            <person name="Brown T."/>
            <person name="Cohen L."/>
        </authorList>
    </citation>
    <scope>NUCLEOTIDE SEQUENCE</scope>
    <source>
        <strain evidence="4">CCMP826</strain>
    </source>
</reference>
<organism evidence="4">
    <name type="scientific">Helicotheca tamesis</name>
    <dbReference type="NCBI Taxonomy" id="374047"/>
    <lineage>
        <taxon>Eukaryota</taxon>
        <taxon>Sar</taxon>
        <taxon>Stramenopiles</taxon>
        <taxon>Ochrophyta</taxon>
        <taxon>Bacillariophyta</taxon>
        <taxon>Mediophyceae</taxon>
        <taxon>Lithodesmiophycidae</taxon>
        <taxon>Lithodesmiales</taxon>
        <taxon>Lithodesmiaceae</taxon>
        <taxon>Helicotheca</taxon>
    </lineage>
</organism>
<dbReference type="GO" id="GO:0016740">
    <property type="term" value="F:transferase activity"/>
    <property type="evidence" value="ECO:0007669"/>
    <property type="project" value="UniProtKB-KW"/>
</dbReference>
<keyword evidence="2" id="KW-0808">Transferase</keyword>
<dbReference type="PANTHER" id="PTHR12203">
    <property type="entry name" value="KDEL LYS-ASP-GLU-LEU CONTAINING - RELATED"/>
    <property type="match status" value="1"/>
</dbReference>
<feature type="domain" description="Glycosyl transferase CAP10" evidence="3">
    <location>
        <begin position="192"/>
        <end position="414"/>
    </location>
</feature>
<dbReference type="Pfam" id="PF05686">
    <property type="entry name" value="Glyco_transf_90"/>
    <property type="match status" value="1"/>
</dbReference>
<dbReference type="AlphaFoldDB" id="A0A6U0E7Y8"/>
<proteinExistence type="inferred from homology"/>
<dbReference type="EMBL" id="HBGV01000397">
    <property type="protein sequence ID" value="CAD9465984.1"/>
    <property type="molecule type" value="Transcribed_RNA"/>
</dbReference>
<sequence length="472" mass="54224">MSTRSIFKLPDGFEHSIITHNTPSWQKTTLPYTHEGVMRTQSLWTDSRNVLMVFDGKSGEFHSFNDPKVLNNNRGQTVNLMVAQSLLANFPERFHIGAPTFQILLSHDDYPTTNVKEVDFSSLSDGVDYAPVLQFGSTPRDEALLYPVPIKEMPFVKMVGCLIPRGATGIGGKCFYDESSMQKLMREPNNKRWEDLTSQIIWRGSDYTFLTRLGENYPGKGYNGKTNYDSEQSVFDSLMRKWDRLNPRWKAITLSLAADMEARQENAEPWIDAKFFVKNPTQINANFELFSKSGAAVATDEYLSYDEQMNYKYHIDLGGSGGTSWTGTLSKLAMPGVLFHHETISRDWFYDELQPWKHYIPVKMDLSDLREKYDWAEAHPDECQAMSEAATEFLVKMDTQQYYDETYAKYFVEHLGEVMNAYQPGSETLESIIHDYEVRGMALEKYSTCNAEGCLYHWDGHRYANDQVTEVI</sequence>
<evidence type="ECO:0000313" key="5">
    <source>
        <dbReference type="EMBL" id="CAD9465984.1"/>
    </source>
</evidence>
<dbReference type="SMART" id="SM00672">
    <property type="entry name" value="CAP10"/>
    <property type="match status" value="1"/>
</dbReference>
<evidence type="ECO:0000313" key="4">
    <source>
        <dbReference type="EMBL" id="CAD9465982.1"/>
    </source>
</evidence>
<accession>A0A6U0E7Y8</accession>
<comment type="similarity">
    <text evidence="1">Belongs to the glycosyltransferase 90 family.</text>
</comment>
<gene>
    <name evidence="4" type="ORF">HTAM1171_LOCUS260</name>
    <name evidence="5" type="ORF">HTAM1171_LOCUS261</name>
</gene>
<protein>
    <recommendedName>
        <fullName evidence="3">Glycosyl transferase CAP10 domain-containing protein</fullName>
    </recommendedName>
</protein>
<evidence type="ECO:0000256" key="2">
    <source>
        <dbReference type="ARBA" id="ARBA00022679"/>
    </source>
</evidence>
<dbReference type="PANTHER" id="PTHR12203:SF35">
    <property type="entry name" value="PROTEIN O-GLUCOSYLTRANSFERASE 1"/>
    <property type="match status" value="1"/>
</dbReference>
<dbReference type="InterPro" id="IPR006598">
    <property type="entry name" value="CAP10"/>
</dbReference>
<name>A0A6U0E7Y8_9STRA</name>
<evidence type="ECO:0000259" key="3">
    <source>
        <dbReference type="SMART" id="SM00672"/>
    </source>
</evidence>
<dbReference type="EMBL" id="HBGV01000396">
    <property type="protein sequence ID" value="CAD9465982.1"/>
    <property type="molecule type" value="Transcribed_RNA"/>
</dbReference>
<evidence type="ECO:0000256" key="1">
    <source>
        <dbReference type="ARBA" id="ARBA00010118"/>
    </source>
</evidence>